<protein>
    <submittedName>
        <fullName evidence="6">Restriction endonuclease subunit S</fullName>
    </submittedName>
</protein>
<dbReference type="OrthoDB" id="3197085at2"/>
<dbReference type="InterPro" id="IPR000055">
    <property type="entry name" value="Restrct_endonuc_typeI_TRD"/>
</dbReference>
<dbReference type="PANTHER" id="PTHR30408:SF12">
    <property type="entry name" value="TYPE I RESTRICTION ENZYME MJAVIII SPECIFICITY SUBUNIT"/>
    <property type="match status" value="1"/>
</dbReference>
<evidence type="ECO:0000256" key="4">
    <source>
        <dbReference type="SAM" id="Coils"/>
    </source>
</evidence>
<evidence type="ECO:0000256" key="2">
    <source>
        <dbReference type="ARBA" id="ARBA00022747"/>
    </source>
</evidence>
<dbReference type="GO" id="GO:0009307">
    <property type="term" value="P:DNA restriction-modification system"/>
    <property type="evidence" value="ECO:0007669"/>
    <property type="project" value="UniProtKB-KW"/>
</dbReference>
<dbReference type="RefSeq" id="WP_130629484.1">
    <property type="nucleotide sequence ID" value="NZ_CP036164.1"/>
</dbReference>
<dbReference type="Proteomes" id="UP000290408">
    <property type="component" value="Chromosome"/>
</dbReference>
<evidence type="ECO:0000259" key="5">
    <source>
        <dbReference type="Pfam" id="PF01420"/>
    </source>
</evidence>
<dbReference type="AlphaFoldDB" id="A0A4P6MXB6"/>
<keyword evidence="6" id="KW-0255">Endonuclease</keyword>
<feature type="coiled-coil region" evidence="4">
    <location>
        <begin position="174"/>
        <end position="201"/>
    </location>
</feature>
<keyword evidence="6" id="KW-0378">Hydrolase</keyword>
<evidence type="ECO:0000313" key="7">
    <source>
        <dbReference type="Proteomes" id="UP000290408"/>
    </source>
</evidence>
<feature type="domain" description="Type I restriction modification DNA specificity" evidence="5">
    <location>
        <begin position="212"/>
        <end position="386"/>
    </location>
</feature>
<dbReference type="PANTHER" id="PTHR30408">
    <property type="entry name" value="TYPE-1 RESTRICTION ENZYME ECOKI SPECIFICITY PROTEIN"/>
    <property type="match status" value="1"/>
</dbReference>
<dbReference type="Gene3D" id="3.90.220.20">
    <property type="entry name" value="DNA methylase specificity domains"/>
    <property type="match status" value="2"/>
</dbReference>
<dbReference type="EMBL" id="CP036164">
    <property type="protein sequence ID" value="QBF46260.1"/>
    <property type="molecule type" value="Genomic_DNA"/>
</dbReference>
<dbReference type="InterPro" id="IPR044946">
    <property type="entry name" value="Restrct_endonuc_typeI_TRD_sf"/>
</dbReference>
<keyword evidence="7" id="KW-1185">Reference proteome</keyword>
<dbReference type="GO" id="GO:0003677">
    <property type="term" value="F:DNA binding"/>
    <property type="evidence" value="ECO:0007669"/>
    <property type="project" value="UniProtKB-KW"/>
</dbReference>
<gene>
    <name evidence="6" type="ORF">EXU32_08340</name>
</gene>
<evidence type="ECO:0000256" key="3">
    <source>
        <dbReference type="ARBA" id="ARBA00023125"/>
    </source>
</evidence>
<evidence type="ECO:0000256" key="1">
    <source>
        <dbReference type="ARBA" id="ARBA00010923"/>
    </source>
</evidence>
<dbReference type="KEGG" id="jli:EXU32_08340"/>
<comment type="similarity">
    <text evidence="1">Belongs to the type-I restriction system S methylase family.</text>
</comment>
<dbReference type="GO" id="GO:0004519">
    <property type="term" value="F:endonuclease activity"/>
    <property type="evidence" value="ECO:0007669"/>
    <property type="project" value="UniProtKB-KW"/>
</dbReference>
<dbReference type="Pfam" id="PF01420">
    <property type="entry name" value="Methylase_S"/>
    <property type="match status" value="2"/>
</dbReference>
<reference evidence="6 7" key="1">
    <citation type="submission" date="2019-02" db="EMBL/GenBank/DDBJ databases">
        <title>Genomic data mining of an Antarctic deep-sea actinobacterium, Janibacterlimosus P3-3-X1.</title>
        <authorList>
            <person name="Liao L."/>
            <person name="Chen B."/>
        </authorList>
    </citation>
    <scope>NUCLEOTIDE SEQUENCE [LARGE SCALE GENOMIC DNA]</scope>
    <source>
        <strain evidence="6 7">P3-3-X1</strain>
    </source>
</reference>
<dbReference type="InterPro" id="IPR052021">
    <property type="entry name" value="Type-I_RS_S_subunit"/>
</dbReference>
<proteinExistence type="inferred from homology"/>
<accession>A0A4P6MXB6</accession>
<dbReference type="REBASE" id="301879">
    <property type="entry name" value="S.Jli33X1ORF8345P"/>
</dbReference>
<dbReference type="CDD" id="cd17268">
    <property type="entry name" value="RMtype1_S_Ara36733I_TRD1-CR1_like"/>
    <property type="match status" value="1"/>
</dbReference>
<feature type="domain" description="Type I restriction modification DNA specificity" evidence="5">
    <location>
        <begin position="18"/>
        <end position="189"/>
    </location>
</feature>
<evidence type="ECO:0000313" key="6">
    <source>
        <dbReference type="EMBL" id="QBF46260.1"/>
    </source>
</evidence>
<dbReference type="Gene3D" id="1.10.287.1120">
    <property type="entry name" value="Bipartite methylase S protein"/>
    <property type="match status" value="1"/>
</dbReference>
<keyword evidence="2" id="KW-0680">Restriction system</keyword>
<keyword evidence="4" id="KW-0175">Coiled coil</keyword>
<organism evidence="6 7">
    <name type="scientific">Janibacter limosus</name>
    <dbReference type="NCBI Taxonomy" id="53458"/>
    <lineage>
        <taxon>Bacteria</taxon>
        <taxon>Bacillati</taxon>
        <taxon>Actinomycetota</taxon>
        <taxon>Actinomycetes</taxon>
        <taxon>Micrococcales</taxon>
        <taxon>Intrasporangiaceae</taxon>
        <taxon>Janibacter</taxon>
    </lineage>
</organism>
<keyword evidence="3" id="KW-0238">DNA-binding</keyword>
<sequence>MSKLEALLAKPSPGRVPFRTLGEVGEFIRGNGLQKKDLVGEGVPAVHYGQIHTHYGVWATETKSFTSESVAAKLRYAKPGDLLIATTSEDDEAVAKATAWVGESSVVLSGDAYIYRHTFEPKYVAYFFQSEQFQSQKRRYVSGTKVRRVSGANLAKIQIPVPPLEVQREIVRVLDRFTQLEAELEAELEARRRQYEHYRTKILSDAASGAAQVTLADLGRIVTGRTPKSSDSSAWGTELDFVTPSDIKNGMKHVSGTARQLSAAGFAAMAKARVPAGSLLVTCIGADMGKTVINANDCITNQQINAIIPTIDFHVGYMFHVLTEMRQALRTQGEQGGGTMPLINKTSFSRIEVPLPSLDLQQEAAGVLDNFDMLVNDLSVGLPAELSARRRQYEHYRDRLLTFEEAK</sequence>
<keyword evidence="6" id="KW-0540">Nuclease</keyword>
<name>A0A4P6MXB6_9MICO</name>
<dbReference type="SUPFAM" id="SSF116734">
    <property type="entry name" value="DNA methylase specificity domain"/>
    <property type="match status" value="2"/>
</dbReference>